<evidence type="ECO:0000256" key="1">
    <source>
        <dbReference type="SAM" id="Phobius"/>
    </source>
</evidence>
<gene>
    <name evidence="2" type="ORF">AS27_07006</name>
</gene>
<dbReference type="EMBL" id="KL226042">
    <property type="protein sequence ID" value="KFM07269.1"/>
    <property type="molecule type" value="Genomic_DNA"/>
</dbReference>
<organism evidence="2 3">
    <name type="scientific">Aptenodytes forsteri</name>
    <name type="common">Emperor penguin</name>
    <dbReference type="NCBI Taxonomy" id="9233"/>
    <lineage>
        <taxon>Eukaryota</taxon>
        <taxon>Metazoa</taxon>
        <taxon>Chordata</taxon>
        <taxon>Craniata</taxon>
        <taxon>Vertebrata</taxon>
        <taxon>Euteleostomi</taxon>
        <taxon>Archelosauria</taxon>
        <taxon>Archosauria</taxon>
        <taxon>Dinosauria</taxon>
        <taxon>Saurischia</taxon>
        <taxon>Theropoda</taxon>
        <taxon>Coelurosauria</taxon>
        <taxon>Aves</taxon>
        <taxon>Neognathae</taxon>
        <taxon>Neoaves</taxon>
        <taxon>Aequornithes</taxon>
        <taxon>Sphenisciformes</taxon>
        <taxon>Spheniscidae</taxon>
        <taxon>Aptenodytes</taxon>
    </lineage>
</organism>
<keyword evidence="1" id="KW-0472">Membrane</keyword>
<feature type="transmembrane region" description="Helical" evidence="1">
    <location>
        <begin position="87"/>
        <end position="110"/>
    </location>
</feature>
<keyword evidence="3" id="KW-1185">Reference proteome</keyword>
<proteinExistence type="predicted"/>
<feature type="non-terminal residue" evidence="2">
    <location>
        <position position="1"/>
    </location>
</feature>
<evidence type="ECO:0000313" key="2">
    <source>
        <dbReference type="EMBL" id="KFM07269.1"/>
    </source>
</evidence>
<reference evidence="2 3" key="1">
    <citation type="submission" date="2014-04" db="EMBL/GenBank/DDBJ databases">
        <title>Genome evolution of avian class.</title>
        <authorList>
            <person name="Zhang G."/>
            <person name="Li C."/>
        </authorList>
    </citation>
    <scope>NUCLEOTIDE SEQUENCE [LARGE SCALE GENOMIC DNA]</scope>
    <source>
        <strain evidence="2">BGI_AS27</strain>
    </source>
</reference>
<sequence>VARALRDHRSFLQVVIRGFLPGSLICHGDVVFQHPAPTSLEVLEALVLSVGPNKALAGSDFQVDPYSLAVGEDTLEPPLPEPGFPQYGVAIMVACGLCIITAPIVLLVCLSTKRLSWRDMAVLWDRRDPEAGTQTLEMDNQGFW</sequence>
<feature type="non-terminal residue" evidence="2">
    <location>
        <position position="144"/>
    </location>
</feature>
<name>A0A087R1B5_APTFO</name>
<evidence type="ECO:0000313" key="3">
    <source>
        <dbReference type="Proteomes" id="UP000053286"/>
    </source>
</evidence>
<dbReference type="Proteomes" id="UP000053286">
    <property type="component" value="Unassembled WGS sequence"/>
</dbReference>
<accession>A0A087R1B5</accession>
<protein>
    <submittedName>
        <fullName evidence="2">Uncharacterized protein</fullName>
    </submittedName>
</protein>
<keyword evidence="1" id="KW-0812">Transmembrane</keyword>
<keyword evidence="1" id="KW-1133">Transmembrane helix</keyword>
<dbReference type="AlphaFoldDB" id="A0A087R1B5"/>